<sequence length="36" mass="4011">MHLEGVFKVLGQKLKRFLPTTFTPSSHAVPTSNLID</sequence>
<name>B1WZE9_CROS5</name>
<organism evidence="1 2">
    <name type="scientific">Crocosphaera subtropica (strain ATCC 51142 / BH68)</name>
    <name type="common">Cyanothece sp. (strain ATCC 51142)</name>
    <dbReference type="NCBI Taxonomy" id="43989"/>
    <lineage>
        <taxon>Bacteria</taxon>
        <taxon>Bacillati</taxon>
        <taxon>Cyanobacteriota</taxon>
        <taxon>Cyanophyceae</taxon>
        <taxon>Oscillatoriophycideae</taxon>
        <taxon>Chroococcales</taxon>
        <taxon>Aphanothecaceae</taxon>
        <taxon>Crocosphaera</taxon>
        <taxon>Crocosphaera subtropica</taxon>
    </lineage>
</organism>
<dbReference type="STRING" id="43989.cce_0163"/>
<keyword evidence="2" id="KW-1185">Reference proteome</keyword>
<dbReference type="HOGENOM" id="CLU_3355697_0_0_3"/>
<protein>
    <submittedName>
        <fullName evidence="1">Uncharacterized protein</fullName>
    </submittedName>
</protein>
<evidence type="ECO:0000313" key="1">
    <source>
        <dbReference type="EMBL" id="ACB49515.1"/>
    </source>
</evidence>
<gene>
    <name evidence="1" type="ordered locus">cce_0163</name>
</gene>
<accession>B1WZE9</accession>
<dbReference type="KEGG" id="cyt:cce_0163"/>
<proteinExistence type="predicted"/>
<reference evidence="1 2" key="1">
    <citation type="journal article" date="2008" name="Proc. Natl. Acad. Sci. U.S.A.">
        <title>The genome of Cyanothece 51142, a unicellular diazotrophic cyanobacterium important in the marine nitrogen cycle.</title>
        <authorList>
            <person name="Welsh E.A."/>
            <person name="Liberton M."/>
            <person name="Stoeckel J."/>
            <person name="Loh T."/>
            <person name="Elvitigala T."/>
            <person name="Wang C."/>
            <person name="Wollam A."/>
            <person name="Fulton R.S."/>
            <person name="Clifton S.W."/>
            <person name="Jacobs J.M."/>
            <person name="Aurora R."/>
            <person name="Ghosh B.K."/>
            <person name="Sherman L.A."/>
            <person name="Smith R.D."/>
            <person name="Wilson R.K."/>
            <person name="Pakrasi H.B."/>
        </authorList>
    </citation>
    <scope>NUCLEOTIDE SEQUENCE [LARGE SCALE GENOMIC DNA]</scope>
    <source>
        <strain evidence="2">ATCC 51142 / BH68</strain>
    </source>
</reference>
<dbReference type="Proteomes" id="UP000001203">
    <property type="component" value="Chromosome circular"/>
</dbReference>
<dbReference type="AlphaFoldDB" id="B1WZE9"/>
<evidence type="ECO:0000313" key="2">
    <source>
        <dbReference type="Proteomes" id="UP000001203"/>
    </source>
</evidence>
<dbReference type="EMBL" id="CP000806">
    <property type="protein sequence ID" value="ACB49515.1"/>
    <property type="molecule type" value="Genomic_DNA"/>
</dbReference>